<keyword evidence="4" id="KW-1003">Cell membrane</keyword>
<sequence>MDNKPQDKTFLGHPRGLATLFFTEMWERFSYYGMRAILLFYMYYSVTKGGLGFDKTTAASIMSIYGSLVYLSSVFGGFVSDRVLGSRKTVFIGGVLIMFGHIALATPFGRTALYISIALIVIGTGLLKPNVSNMVGDLYSDNDLRRDAGFSIFVFGINMGAFLAPIIVGYLGQNVNFHLGFSLAAIGMFFGLVQYSIDGKKYLSKESLYPSDPIEGKELRNVIFKSLLWVILLVLILIIMQLFNALNITNIINLITIIAVVIPLYYFVIMLASKKITKREHSQVLAYIPLFIASILFWSIEEQGSVVLALFANEQTRLSVFGLSFPSSFFQSMNPLFIMLYVPFFARLWTKLGEKQPSSPVKFAYGLFFAGISFLWMMLPGMLFGTEAKVSPLWLIMSWALVICGEMLISPIGLSVTSKLAPNAFKAQMMSIWFLSDAVAQALNAQIVRLYSHGTEIAYYGVVGAITVVFGILMLALAPKIKKLMLDAA</sequence>
<evidence type="ECO:0000256" key="6">
    <source>
        <dbReference type="ARBA" id="ARBA00022989"/>
    </source>
</evidence>
<accession>A0ABY1ACZ8</accession>
<dbReference type="PANTHER" id="PTHR23517">
    <property type="entry name" value="RESISTANCE PROTEIN MDTM, PUTATIVE-RELATED-RELATED"/>
    <property type="match status" value="1"/>
</dbReference>
<comment type="similarity">
    <text evidence="2 8">Belongs to the major facilitator superfamily. Proton-dependent oligopeptide transporter (POT/PTR) (TC 2.A.17) family.</text>
</comment>
<feature type="transmembrane region" description="Helical" evidence="9">
    <location>
        <begin position="396"/>
        <end position="417"/>
    </location>
</feature>
<evidence type="ECO:0000256" key="1">
    <source>
        <dbReference type="ARBA" id="ARBA00004651"/>
    </source>
</evidence>
<dbReference type="PROSITE" id="PS01022">
    <property type="entry name" value="PTR2_1"/>
    <property type="match status" value="1"/>
</dbReference>
<evidence type="ECO:0000256" key="2">
    <source>
        <dbReference type="ARBA" id="ARBA00005982"/>
    </source>
</evidence>
<evidence type="ECO:0000256" key="4">
    <source>
        <dbReference type="ARBA" id="ARBA00022475"/>
    </source>
</evidence>
<evidence type="ECO:0000256" key="7">
    <source>
        <dbReference type="ARBA" id="ARBA00023136"/>
    </source>
</evidence>
<feature type="domain" description="Major facilitator superfamily (MFS) profile" evidence="10">
    <location>
        <begin position="1"/>
        <end position="199"/>
    </location>
</feature>
<feature type="transmembrane region" description="Helical" evidence="9">
    <location>
        <begin position="363"/>
        <end position="384"/>
    </location>
</feature>
<feature type="transmembrane region" description="Helical" evidence="9">
    <location>
        <begin position="251"/>
        <end position="272"/>
    </location>
</feature>
<evidence type="ECO:0000259" key="10">
    <source>
        <dbReference type="PROSITE" id="PS50850"/>
    </source>
</evidence>
<dbReference type="EMBL" id="FOCC01000012">
    <property type="protein sequence ID" value="SEM88263.1"/>
    <property type="molecule type" value="Genomic_DNA"/>
</dbReference>
<feature type="transmembrane region" description="Helical" evidence="9">
    <location>
        <begin position="177"/>
        <end position="197"/>
    </location>
</feature>
<evidence type="ECO:0000256" key="3">
    <source>
        <dbReference type="ARBA" id="ARBA00022448"/>
    </source>
</evidence>
<feature type="transmembrane region" description="Helical" evidence="9">
    <location>
        <begin position="58"/>
        <end position="78"/>
    </location>
</feature>
<reference evidence="11 12" key="1">
    <citation type="submission" date="2016-10" db="EMBL/GenBank/DDBJ databases">
        <authorList>
            <person name="Varghese N."/>
            <person name="Submissions S."/>
        </authorList>
    </citation>
    <scope>NUCLEOTIDE SEQUENCE [LARGE SCALE GENOMIC DNA]</scope>
    <source>
        <strain evidence="11 12">WC1T17</strain>
    </source>
</reference>
<dbReference type="InterPro" id="IPR005279">
    <property type="entry name" value="Dipep/tripep_permease"/>
</dbReference>
<dbReference type="SUPFAM" id="SSF103473">
    <property type="entry name" value="MFS general substrate transporter"/>
    <property type="match status" value="2"/>
</dbReference>
<feature type="transmembrane region" description="Helical" evidence="9">
    <location>
        <begin position="112"/>
        <end position="129"/>
    </location>
</feature>
<dbReference type="PANTHER" id="PTHR23517:SF15">
    <property type="entry name" value="PROTON-DEPENDENT OLIGOPEPTIDE FAMILY TRANSPORT PROTEIN"/>
    <property type="match status" value="1"/>
</dbReference>
<dbReference type="CDD" id="cd17346">
    <property type="entry name" value="MFS_DtpA_like"/>
    <property type="match status" value="1"/>
</dbReference>
<dbReference type="InterPro" id="IPR036259">
    <property type="entry name" value="MFS_trans_sf"/>
</dbReference>
<evidence type="ECO:0000313" key="12">
    <source>
        <dbReference type="Proteomes" id="UP000182089"/>
    </source>
</evidence>
<dbReference type="PROSITE" id="PS50850">
    <property type="entry name" value="MFS"/>
    <property type="match status" value="1"/>
</dbReference>
<keyword evidence="3 8" id="KW-0813">Transport</keyword>
<dbReference type="Pfam" id="PF00854">
    <property type="entry name" value="PTR2"/>
    <property type="match status" value="1"/>
</dbReference>
<dbReference type="PROSITE" id="PS01023">
    <property type="entry name" value="PTR2_2"/>
    <property type="match status" value="1"/>
</dbReference>
<dbReference type="InterPro" id="IPR020846">
    <property type="entry name" value="MFS_dom"/>
</dbReference>
<comment type="subcellular location">
    <subcellularLocation>
        <location evidence="1">Cell membrane</location>
        <topology evidence="1">Multi-pass membrane protein</topology>
    </subcellularLocation>
    <subcellularLocation>
        <location evidence="8">Membrane</location>
        <topology evidence="8">Multi-pass membrane protein</topology>
    </subcellularLocation>
</comment>
<feature type="transmembrane region" description="Helical" evidence="9">
    <location>
        <begin position="227"/>
        <end position="245"/>
    </location>
</feature>
<feature type="transmembrane region" description="Helical" evidence="9">
    <location>
        <begin position="150"/>
        <end position="171"/>
    </location>
</feature>
<feature type="transmembrane region" description="Helical" evidence="9">
    <location>
        <begin position="457"/>
        <end position="478"/>
    </location>
</feature>
<protein>
    <submittedName>
        <fullName evidence="11">Proton-dependent oligopeptide transporter, POT family</fullName>
    </submittedName>
</protein>
<dbReference type="NCBIfam" id="TIGR00924">
    <property type="entry name" value="yjdL_sub1_fam"/>
    <property type="match status" value="1"/>
</dbReference>
<dbReference type="InterPro" id="IPR000109">
    <property type="entry name" value="POT_fam"/>
</dbReference>
<dbReference type="InterPro" id="IPR050171">
    <property type="entry name" value="MFS_Transporters"/>
</dbReference>
<organism evidence="11 12">
    <name type="scientific">Ligilactobacillus ruminis</name>
    <dbReference type="NCBI Taxonomy" id="1623"/>
    <lineage>
        <taxon>Bacteria</taxon>
        <taxon>Bacillati</taxon>
        <taxon>Bacillota</taxon>
        <taxon>Bacilli</taxon>
        <taxon>Lactobacillales</taxon>
        <taxon>Lactobacillaceae</taxon>
        <taxon>Ligilactobacillus</taxon>
    </lineage>
</organism>
<comment type="caution">
    <text evidence="11">The sequence shown here is derived from an EMBL/GenBank/DDBJ whole genome shotgun (WGS) entry which is preliminary data.</text>
</comment>
<keyword evidence="6 9" id="KW-1133">Transmembrane helix</keyword>
<evidence type="ECO:0000313" key="11">
    <source>
        <dbReference type="EMBL" id="SEM88263.1"/>
    </source>
</evidence>
<feature type="transmembrane region" description="Helical" evidence="9">
    <location>
        <begin position="90"/>
        <end position="106"/>
    </location>
</feature>
<feature type="transmembrane region" description="Helical" evidence="9">
    <location>
        <begin position="320"/>
        <end position="342"/>
    </location>
</feature>
<dbReference type="Gene3D" id="1.20.1250.20">
    <property type="entry name" value="MFS general substrate transporter like domains"/>
    <property type="match status" value="1"/>
</dbReference>
<keyword evidence="5 8" id="KW-0812">Transmembrane</keyword>
<dbReference type="Proteomes" id="UP000182089">
    <property type="component" value="Unassembled WGS sequence"/>
</dbReference>
<evidence type="ECO:0000256" key="5">
    <source>
        <dbReference type="ARBA" id="ARBA00022692"/>
    </source>
</evidence>
<proteinExistence type="inferred from homology"/>
<name>A0ABY1ACZ8_9LACO</name>
<evidence type="ECO:0000256" key="8">
    <source>
        <dbReference type="RuleBase" id="RU003755"/>
    </source>
</evidence>
<keyword evidence="7 9" id="KW-0472">Membrane</keyword>
<dbReference type="InterPro" id="IPR018456">
    <property type="entry name" value="PTR2_symporter_CS"/>
</dbReference>
<feature type="transmembrane region" description="Helical" evidence="9">
    <location>
        <begin position="29"/>
        <end position="46"/>
    </location>
</feature>
<gene>
    <name evidence="11" type="ORF">SAMN05216431_1125</name>
</gene>
<feature type="transmembrane region" description="Helical" evidence="9">
    <location>
        <begin position="284"/>
        <end position="300"/>
    </location>
</feature>
<evidence type="ECO:0000256" key="9">
    <source>
        <dbReference type="SAM" id="Phobius"/>
    </source>
</evidence>